<dbReference type="NCBIfam" id="NF008425">
    <property type="entry name" value="PRK11259.1"/>
    <property type="match status" value="1"/>
</dbReference>
<protein>
    <submittedName>
        <fullName evidence="6">N-methyl-L-tryptophan oxidase</fullName>
    </submittedName>
</protein>
<dbReference type="InterPro" id="IPR006076">
    <property type="entry name" value="FAD-dep_OxRdtase"/>
</dbReference>
<dbReference type="SUPFAM" id="SSF51905">
    <property type="entry name" value="FAD/NAD(P)-binding domain"/>
    <property type="match status" value="1"/>
</dbReference>
<dbReference type="PROSITE" id="PS00895">
    <property type="entry name" value="3_HYDROXYISOBUT_DH"/>
    <property type="match status" value="1"/>
</dbReference>
<comment type="cofactor">
    <cofactor evidence="1">
        <name>FAD</name>
        <dbReference type="ChEBI" id="CHEBI:57692"/>
    </cofactor>
</comment>
<evidence type="ECO:0000313" key="7">
    <source>
        <dbReference type="Proteomes" id="UP001500655"/>
    </source>
</evidence>
<gene>
    <name evidence="6" type="primary">solA</name>
    <name evidence="6" type="ORF">GCM10009681_45410</name>
</gene>
<keyword evidence="3" id="KW-0274">FAD</keyword>
<accession>A0ABP4X6V6</accession>
<name>A0ABP4X6V6_9ACTN</name>
<organism evidence="6 7">
    <name type="scientific">Luedemannella helvata</name>
    <dbReference type="NCBI Taxonomy" id="349315"/>
    <lineage>
        <taxon>Bacteria</taxon>
        <taxon>Bacillati</taxon>
        <taxon>Actinomycetota</taxon>
        <taxon>Actinomycetes</taxon>
        <taxon>Micromonosporales</taxon>
        <taxon>Micromonosporaceae</taxon>
        <taxon>Luedemannella</taxon>
    </lineage>
</organism>
<dbReference type="PANTHER" id="PTHR10961">
    <property type="entry name" value="PEROXISOMAL SARCOSINE OXIDASE"/>
    <property type="match status" value="1"/>
</dbReference>
<dbReference type="EMBL" id="BAAALS010000026">
    <property type="protein sequence ID" value="GAA1768999.1"/>
    <property type="molecule type" value="Genomic_DNA"/>
</dbReference>
<dbReference type="SUPFAM" id="SSF54373">
    <property type="entry name" value="FAD-linked reductases, C-terminal domain"/>
    <property type="match status" value="1"/>
</dbReference>
<dbReference type="Proteomes" id="UP001500655">
    <property type="component" value="Unassembled WGS sequence"/>
</dbReference>
<keyword evidence="7" id="KW-1185">Reference proteome</keyword>
<evidence type="ECO:0000256" key="1">
    <source>
        <dbReference type="ARBA" id="ARBA00001974"/>
    </source>
</evidence>
<dbReference type="Gene3D" id="3.50.50.60">
    <property type="entry name" value="FAD/NAD(P)-binding domain"/>
    <property type="match status" value="1"/>
</dbReference>
<evidence type="ECO:0000313" key="6">
    <source>
        <dbReference type="EMBL" id="GAA1768999.1"/>
    </source>
</evidence>
<proteinExistence type="predicted"/>
<dbReference type="InterPro" id="IPR045170">
    <property type="entry name" value="MTOX"/>
</dbReference>
<evidence type="ECO:0000259" key="5">
    <source>
        <dbReference type="Pfam" id="PF01266"/>
    </source>
</evidence>
<feature type="domain" description="FAD dependent oxidoreductase" evidence="5">
    <location>
        <begin position="15"/>
        <end position="366"/>
    </location>
</feature>
<keyword evidence="2" id="KW-0285">Flavoprotein</keyword>
<dbReference type="PANTHER" id="PTHR10961:SF7">
    <property type="entry name" value="FAD DEPENDENT OXIDOREDUCTASE DOMAIN-CONTAINING PROTEIN"/>
    <property type="match status" value="1"/>
</dbReference>
<reference evidence="7" key="1">
    <citation type="journal article" date="2019" name="Int. J. Syst. Evol. Microbiol.">
        <title>The Global Catalogue of Microorganisms (GCM) 10K type strain sequencing project: providing services to taxonomists for standard genome sequencing and annotation.</title>
        <authorList>
            <consortium name="The Broad Institute Genomics Platform"/>
            <consortium name="The Broad Institute Genome Sequencing Center for Infectious Disease"/>
            <person name="Wu L."/>
            <person name="Ma J."/>
        </authorList>
    </citation>
    <scope>NUCLEOTIDE SEQUENCE [LARGE SCALE GENOMIC DNA]</scope>
    <source>
        <strain evidence="7">JCM 13249</strain>
    </source>
</reference>
<comment type="caution">
    <text evidence="6">The sequence shown here is derived from an EMBL/GenBank/DDBJ whole genome shotgun (WGS) entry which is preliminary data.</text>
</comment>
<sequence>MVPGGEANGGGVRPKVIVVGLGTMGAAAAWRLASRGASVLGLDRFAPPHGRGAHAGGTRIIRMVYMEGADYVPLVRRAYPMWRAIEAATGTSLLTPTSALMLGRPGAAAVAGSAAAAHEHDLAHELLDAAEVRRRFPAFTPAADEVGVYERAAGMLRPEAAIEAMLGLARDAGADLRTGVEVTGWRAGPDGVTVRTGEGEHRADRLVLAPGAWAGRLLDGLDVPLRVERRVQHYWRPAGPDAFAPDRFPVWIWDAPDGSTGYGVGAVDGAVKAAMHSGAGLVDPDLGADPATAVEVAAMRDWLAPRVPGLAAAGWAGAVECLYTLTPDTHFVLGHHPGHTNVAVACGFSGHGFKFAPVVGDVLADLTLTGGTDAPVALFDPRRFGRAGVTPVGADR</sequence>
<dbReference type="InterPro" id="IPR036188">
    <property type="entry name" value="FAD/NAD-bd_sf"/>
</dbReference>
<dbReference type="Pfam" id="PF01266">
    <property type="entry name" value="DAO"/>
    <property type="match status" value="1"/>
</dbReference>
<evidence type="ECO:0000256" key="3">
    <source>
        <dbReference type="ARBA" id="ARBA00022827"/>
    </source>
</evidence>
<dbReference type="Gene3D" id="3.30.9.10">
    <property type="entry name" value="D-Amino Acid Oxidase, subunit A, domain 2"/>
    <property type="match status" value="1"/>
</dbReference>
<evidence type="ECO:0000256" key="2">
    <source>
        <dbReference type="ARBA" id="ARBA00022630"/>
    </source>
</evidence>
<dbReference type="InterPro" id="IPR002204">
    <property type="entry name" value="3-OH-isobutyrate_DH-rel_CS"/>
</dbReference>
<keyword evidence="4" id="KW-0560">Oxidoreductase</keyword>
<evidence type="ECO:0000256" key="4">
    <source>
        <dbReference type="ARBA" id="ARBA00023002"/>
    </source>
</evidence>